<accession>A0A6A3W873</accession>
<sequence>MRPVDEKIFNDNNIVHLPYSDLYIISHADAIEIVISGLTTGALAAQALSALVAGTREVKEKNIHYKTLGDINVDGLPSEYTTSKLVSSSLLSSEESVTLELSSKLAMASMSCSVFTSFGRRFLRLASGFLALDLGLGLGVLSWLDGGAQDPEPPATTTSRAAATTIYLDCEINRVLIKFLSAPSKRLRLTWAEKVVIKRYVDRSEVVRKCGGAGVTKIDDVLWLTNGYPDCRLTEGALRLSVRR</sequence>
<comment type="caution">
    <text evidence="1">The sequence shown here is derived from an EMBL/GenBank/DDBJ whole genome shotgun (WGS) entry which is preliminary data.</text>
</comment>
<reference evidence="1 2" key="1">
    <citation type="submission" date="2018-08" db="EMBL/GenBank/DDBJ databases">
        <title>Genomic investigation of the strawberry pathogen Phytophthora fragariae indicates pathogenicity is determined by transcriptional variation in three key races.</title>
        <authorList>
            <person name="Adams T.M."/>
            <person name="Armitage A.D."/>
            <person name="Sobczyk M.K."/>
            <person name="Bates H.J."/>
            <person name="Dunwell J.M."/>
            <person name="Nellist C.F."/>
            <person name="Harrison R.J."/>
        </authorList>
    </citation>
    <scope>NUCLEOTIDE SEQUENCE [LARGE SCALE GENOMIC DNA]</scope>
    <source>
        <strain evidence="1 2">BC-1</strain>
    </source>
</reference>
<evidence type="ECO:0000313" key="1">
    <source>
        <dbReference type="EMBL" id="KAE9178974.1"/>
    </source>
</evidence>
<dbReference type="Proteomes" id="UP000440367">
    <property type="component" value="Unassembled WGS sequence"/>
</dbReference>
<proteinExistence type="predicted"/>
<evidence type="ECO:0000313" key="2">
    <source>
        <dbReference type="Proteomes" id="UP000440367"/>
    </source>
</evidence>
<protein>
    <submittedName>
        <fullName evidence="1">Uncharacterized protein</fullName>
    </submittedName>
</protein>
<gene>
    <name evidence="1" type="ORF">PF002_g27937</name>
</gene>
<dbReference type="EMBL" id="QXGD01003284">
    <property type="protein sequence ID" value="KAE9178974.1"/>
    <property type="molecule type" value="Genomic_DNA"/>
</dbReference>
<name>A0A6A3W873_9STRA</name>
<organism evidence="1 2">
    <name type="scientific">Phytophthora fragariae</name>
    <dbReference type="NCBI Taxonomy" id="53985"/>
    <lineage>
        <taxon>Eukaryota</taxon>
        <taxon>Sar</taxon>
        <taxon>Stramenopiles</taxon>
        <taxon>Oomycota</taxon>
        <taxon>Peronosporomycetes</taxon>
        <taxon>Peronosporales</taxon>
        <taxon>Peronosporaceae</taxon>
        <taxon>Phytophthora</taxon>
    </lineage>
</organism>
<dbReference type="AlphaFoldDB" id="A0A6A3W873"/>